<dbReference type="EC" id="4.2.1.20" evidence="9"/>
<evidence type="ECO:0000313" key="12">
    <source>
        <dbReference type="Proteomes" id="UP000243924"/>
    </source>
</evidence>
<dbReference type="InterPro" id="IPR011060">
    <property type="entry name" value="RibuloseP-bd_barrel"/>
</dbReference>
<keyword evidence="6 9" id="KW-0057">Aromatic amino acid biosynthesis</keyword>
<dbReference type="STRING" id="1434072.SAMN05216210_3156"/>
<dbReference type="EMBL" id="LT629787">
    <property type="protein sequence ID" value="SDU33019.1"/>
    <property type="molecule type" value="Genomic_DNA"/>
</dbReference>
<gene>
    <name evidence="9" type="primary">trpA</name>
    <name evidence="11" type="ORF">SAMN05216210_3156</name>
</gene>
<evidence type="ECO:0000256" key="1">
    <source>
        <dbReference type="ARBA" id="ARBA00003365"/>
    </source>
</evidence>
<comment type="catalytic activity">
    <reaction evidence="8 9">
        <text>(1S,2R)-1-C-(indol-3-yl)glycerol 3-phosphate + L-serine = D-glyceraldehyde 3-phosphate + L-tryptophan + H2O</text>
        <dbReference type="Rhea" id="RHEA:10532"/>
        <dbReference type="ChEBI" id="CHEBI:15377"/>
        <dbReference type="ChEBI" id="CHEBI:33384"/>
        <dbReference type="ChEBI" id="CHEBI:57912"/>
        <dbReference type="ChEBI" id="CHEBI:58866"/>
        <dbReference type="ChEBI" id="CHEBI:59776"/>
        <dbReference type="EC" id="4.2.1.20"/>
    </reaction>
</comment>
<dbReference type="UniPathway" id="UPA00035">
    <property type="reaction ID" value="UER00044"/>
</dbReference>
<organism evidence="11 12">
    <name type="scientific">Halopseudomonas salegens</name>
    <dbReference type="NCBI Taxonomy" id="1434072"/>
    <lineage>
        <taxon>Bacteria</taxon>
        <taxon>Pseudomonadati</taxon>
        <taxon>Pseudomonadota</taxon>
        <taxon>Gammaproteobacteria</taxon>
        <taxon>Pseudomonadales</taxon>
        <taxon>Pseudomonadaceae</taxon>
        <taxon>Halopseudomonas</taxon>
    </lineage>
</organism>
<dbReference type="Pfam" id="PF00290">
    <property type="entry name" value="Trp_syntA"/>
    <property type="match status" value="1"/>
</dbReference>
<keyword evidence="4 9" id="KW-0028">Amino-acid biosynthesis</keyword>
<evidence type="ECO:0000256" key="3">
    <source>
        <dbReference type="ARBA" id="ARBA00011270"/>
    </source>
</evidence>
<protein>
    <recommendedName>
        <fullName evidence="9">Tryptophan synthase alpha chain</fullName>
        <ecNumber evidence="9">4.2.1.20</ecNumber>
    </recommendedName>
</protein>
<comment type="similarity">
    <text evidence="9 10">Belongs to the TrpA family.</text>
</comment>
<feature type="active site" description="Proton acceptor" evidence="9">
    <location>
        <position position="62"/>
    </location>
</feature>
<dbReference type="GO" id="GO:0005829">
    <property type="term" value="C:cytosol"/>
    <property type="evidence" value="ECO:0007669"/>
    <property type="project" value="TreeGrafter"/>
</dbReference>
<feature type="active site" description="Proton acceptor" evidence="9">
    <location>
        <position position="51"/>
    </location>
</feature>
<reference evidence="12" key="1">
    <citation type="submission" date="2016-10" db="EMBL/GenBank/DDBJ databases">
        <authorList>
            <person name="Varghese N."/>
            <person name="Submissions S."/>
        </authorList>
    </citation>
    <scope>NUCLEOTIDE SEQUENCE [LARGE SCALE GENOMIC DNA]</scope>
    <source>
        <strain evidence="12">CECT 8338</strain>
    </source>
</reference>
<dbReference type="InterPro" id="IPR002028">
    <property type="entry name" value="Trp_synthase_suA"/>
</dbReference>
<evidence type="ECO:0000256" key="10">
    <source>
        <dbReference type="RuleBase" id="RU003662"/>
    </source>
</evidence>
<dbReference type="SUPFAM" id="SSF51366">
    <property type="entry name" value="Ribulose-phoshate binding barrel"/>
    <property type="match status" value="1"/>
</dbReference>
<dbReference type="Proteomes" id="UP000243924">
    <property type="component" value="Chromosome I"/>
</dbReference>
<proteinExistence type="inferred from homology"/>
<dbReference type="AlphaFoldDB" id="A0A1H2HMQ8"/>
<keyword evidence="12" id="KW-1185">Reference proteome</keyword>
<evidence type="ECO:0000256" key="9">
    <source>
        <dbReference type="HAMAP-Rule" id="MF_00131"/>
    </source>
</evidence>
<dbReference type="InterPro" id="IPR013785">
    <property type="entry name" value="Aldolase_TIM"/>
</dbReference>
<evidence type="ECO:0000256" key="8">
    <source>
        <dbReference type="ARBA" id="ARBA00049047"/>
    </source>
</evidence>
<dbReference type="NCBIfam" id="TIGR00262">
    <property type="entry name" value="trpA"/>
    <property type="match status" value="1"/>
</dbReference>
<evidence type="ECO:0000256" key="6">
    <source>
        <dbReference type="ARBA" id="ARBA00023141"/>
    </source>
</evidence>
<dbReference type="PANTHER" id="PTHR43406">
    <property type="entry name" value="TRYPTOPHAN SYNTHASE, ALPHA CHAIN"/>
    <property type="match status" value="1"/>
</dbReference>
<keyword evidence="5 9" id="KW-0822">Tryptophan biosynthesis</keyword>
<dbReference type="HAMAP" id="MF_00131">
    <property type="entry name" value="Trp_synth_alpha"/>
    <property type="match status" value="1"/>
</dbReference>
<evidence type="ECO:0000256" key="4">
    <source>
        <dbReference type="ARBA" id="ARBA00022605"/>
    </source>
</evidence>
<name>A0A1H2HMQ8_9GAMM</name>
<comment type="subunit">
    <text evidence="3 9">Tetramer of two alpha and two beta chains.</text>
</comment>
<dbReference type="OrthoDB" id="9804578at2"/>
<keyword evidence="7 9" id="KW-0456">Lyase</keyword>
<sequence>MNNPRLAKRFEQLRSEQRAALLTYMCGGDPNYADSLQLLLGLPAAGADIIELGMPFSDPMADGPTIQAATQRALKNGQTLHKTLEMVCRLRQHDMETPVVLMGYYNPIHRFGPATFLGAAASAGVDALLIVDLPAEHDNELGPVARELGIDMIRMTTPTTDAKRLPNVLNAASGFIYHVALNGVTGVGQAETEQVARNLDAIRSQTDLPLCVGFGVRRPEQAAAFAQIADGVVVGSALVECLLEQGVEAALALTRELAEAVRGVDPSFKKAHAG</sequence>
<comment type="pathway">
    <text evidence="2 9">Amino-acid biosynthesis; L-tryptophan biosynthesis; L-tryptophan from chorismate: step 5/5.</text>
</comment>
<dbReference type="GO" id="GO:0004834">
    <property type="term" value="F:tryptophan synthase activity"/>
    <property type="evidence" value="ECO:0007669"/>
    <property type="project" value="UniProtKB-UniRule"/>
</dbReference>
<evidence type="ECO:0000256" key="2">
    <source>
        <dbReference type="ARBA" id="ARBA00004733"/>
    </source>
</evidence>
<comment type="function">
    <text evidence="1 9">The alpha subunit is responsible for the aldol cleavage of indoleglycerol phosphate to indole and glyceraldehyde 3-phosphate.</text>
</comment>
<dbReference type="PROSITE" id="PS00167">
    <property type="entry name" value="TRP_SYNTHASE_ALPHA"/>
    <property type="match status" value="1"/>
</dbReference>
<evidence type="ECO:0000256" key="5">
    <source>
        <dbReference type="ARBA" id="ARBA00022822"/>
    </source>
</evidence>
<accession>A0A1H2HMQ8</accession>
<dbReference type="FunFam" id="3.20.20.70:FF:000037">
    <property type="entry name" value="Tryptophan synthase alpha chain"/>
    <property type="match status" value="1"/>
</dbReference>
<dbReference type="CDD" id="cd04724">
    <property type="entry name" value="Tryptophan_synthase_alpha"/>
    <property type="match status" value="1"/>
</dbReference>
<dbReference type="Gene3D" id="3.20.20.70">
    <property type="entry name" value="Aldolase class I"/>
    <property type="match status" value="1"/>
</dbReference>
<evidence type="ECO:0000313" key="11">
    <source>
        <dbReference type="EMBL" id="SDU33019.1"/>
    </source>
</evidence>
<dbReference type="RefSeq" id="WP_092388779.1">
    <property type="nucleotide sequence ID" value="NZ_LT629787.1"/>
</dbReference>
<dbReference type="InterPro" id="IPR018204">
    <property type="entry name" value="Trp_synthase_alpha_AS"/>
</dbReference>
<evidence type="ECO:0000256" key="7">
    <source>
        <dbReference type="ARBA" id="ARBA00023239"/>
    </source>
</evidence>
<dbReference type="PANTHER" id="PTHR43406:SF1">
    <property type="entry name" value="TRYPTOPHAN SYNTHASE ALPHA CHAIN, CHLOROPLASTIC"/>
    <property type="match status" value="1"/>
</dbReference>